<sequence length="103" mass="12036">MAVYKVTLVFALFCVVLQAQRPFYAGKRPIGYPEIESNVEANQFGENGNLPIEANGDWNLIKRLSELPEDKQPFWFLNWKQYDDLRKNPQTYPLRPNNFANNN</sequence>
<feature type="signal peptide" evidence="1">
    <location>
        <begin position="1"/>
        <end position="19"/>
    </location>
</feature>
<reference evidence="2" key="1">
    <citation type="submission" date="2022-03" db="EMBL/GenBank/DDBJ databases">
        <authorList>
            <person name="Tunstrom K."/>
        </authorList>
    </citation>
    <scope>NUCLEOTIDE SEQUENCE</scope>
</reference>
<evidence type="ECO:0000256" key="1">
    <source>
        <dbReference type="SAM" id="SignalP"/>
    </source>
</evidence>
<gene>
    <name evidence="2" type="ORF">EEDITHA_LOCUS8509</name>
</gene>
<dbReference type="Proteomes" id="UP001153954">
    <property type="component" value="Unassembled WGS sequence"/>
</dbReference>
<evidence type="ECO:0000313" key="2">
    <source>
        <dbReference type="EMBL" id="CAH2092783.1"/>
    </source>
</evidence>
<evidence type="ECO:0000313" key="3">
    <source>
        <dbReference type="Proteomes" id="UP001153954"/>
    </source>
</evidence>
<evidence type="ECO:0008006" key="4">
    <source>
        <dbReference type="Google" id="ProtNLM"/>
    </source>
</evidence>
<dbReference type="EMBL" id="CAKOGL010000012">
    <property type="protein sequence ID" value="CAH2092783.1"/>
    <property type="molecule type" value="Genomic_DNA"/>
</dbReference>
<comment type="caution">
    <text evidence="2">The sequence shown here is derived from an EMBL/GenBank/DDBJ whole genome shotgun (WGS) entry which is preliminary data.</text>
</comment>
<proteinExistence type="predicted"/>
<keyword evidence="3" id="KW-1185">Reference proteome</keyword>
<feature type="chain" id="PRO_5044009677" description="Seminal fluid protein HACP044" evidence="1">
    <location>
        <begin position="20"/>
        <end position="103"/>
    </location>
</feature>
<dbReference type="AlphaFoldDB" id="A0AAU9U0W2"/>
<organism evidence="2 3">
    <name type="scientific">Euphydryas editha</name>
    <name type="common">Edith's checkerspot</name>
    <dbReference type="NCBI Taxonomy" id="104508"/>
    <lineage>
        <taxon>Eukaryota</taxon>
        <taxon>Metazoa</taxon>
        <taxon>Ecdysozoa</taxon>
        <taxon>Arthropoda</taxon>
        <taxon>Hexapoda</taxon>
        <taxon>Insecta</taxon>
        <taxon>Pterygota</taxon>
        <taxon>Neoptera</taxon>
        <taxon>Endopterygota</taxon>
        <taxon>Lepidoptera</taxon>
        <taxon>Glossata</taxon>
        <taxon>Ditrysia</taxon>
        <taxon>Papilionoidea</taxon>
        <taxon>Nymphalidae</taxon>
        <taxon>Nymphalinae</taxon>
        <taxon>Euphydryas</taxon>
    </lineage>
</organism>
<protein>
    <recommendedName>
        <fullName evidence="4">Seminal fluid protein HACP044</fullName>
    </recommendedName>
</protein>
<name>A0AAU9U0W2_EUPED</name>
<accession>A0AAU9U0W2</accession>
<keyword evidence="1" id="KW-0732">Signal</keyword>